<organism evidence="1 2">
    <name type="scientific">Oceaniferula marina</name>
    <dbReference type="NCBI Taxonomy" id="2748318"/>
    <lineage>
        <taxon>Bacteria</taxon>
        <taxon>Pseudomonadati</taxon>
        <taxon>Verrucomicrobiota</taxon>
        <taxon>Verrucomicrobiia</taxon>
        <taxon>Verrucomicrobiales</taxon>
        <taxon>Verrucomicrobiaceae</taxon>
        <taxon>Oceaniferula</taxon>
    </lineage>
</organism>
<proteinExistence type="predicted"/>
<dbReference type="RefSeq" id="WP_178935282.1">
    <property type="nucleotide sequence ID" value="NZ_JACBAZ010000039.1"/>
</dbReference>
<evidence type="ECO:0000313" key="2">
    <source>
        <dbReference type="Proteomes" id="UP000557872"/>
    </source>
</evidence>
<keyword evidence="2" id="KW-1185">Reference proteome</keyword>
<protein>
    <submittedName>
        <fullName evidence="1">Uncharacterized protein</fullName>
    </submittedName>
</protein>
<dbReference type="Proteomes" id="UP000557872">
    <property type="component" value="Unassembled WGS sequence"/>
</dbReference>
<reference evidence="1 2" key="1">
    <citation type="submission" date="2020-07" db="EMBL/GenBank/DDBJ databases">
        <title>Roseicoccus Jingziensis gen. nov., sp. nov., isolated from coastal seawater.</title>
        <authorList>
            <person name="Feng X."/>
        </authorList>
    </citation>
    <scope>NUCLEOTIDE SEQUENCE [LARGE SCALE GENOMIC DNA]</scope>
    <source>
        <strain evidence="1 2">N1E253</strain>
    </source>
</reference>
<comment type="caution">
    <text evidence="1">The sequence shown here is derived from an EMBL/GenBank/DDBJ whole genome shotgun (WGS) entry which is preliminary data.</text>
</comment>
<gene>
    <name evidence="1" type="ORF">HW115_19395</name>
</gene>
<accession>A0A851GJU9</accession>
<sequence length="136" mass="15539">MQKMRMLIQMFIFTSVLLCSAEALDWKNRYKAFNSEAPSKELEPIMVKAFKTKLINLEIKDSRFVEALDKLRLALRTADDDMRISTIVRGGDSKVKVNIPKGTITFGDALDQICVQAGYKWDFPPHGKLTITRIEN</sequence>
<dbReference type="EMBL" id="JACBAZ010000039">
    <property type="protein sequence ID" value="NWK57793.1"/>
    <property type="molecule type" value="Genomic_DNA"/>
</dbReference>
<name>A0A851GJU9_9BACT</name>
<evidence type="ECO:0000313" key="1">
    <source>
        <dbReference type="EMBL" id="NWK57793.1"/>
    </source>
</evidence>
<dbReference type="AlphaFoldDB" id="A0A851GJU9"/>